<keyword evidence="3" id="KW-1185">Reference proteome</keyword>
<organism evidence="2 3">
    <name type="scientific">Anabarilius grahami</name>
    <name type="common">Kanglang fish</name>
    <name type="synonym">Barilius grahami</name>
    <dbReference type="NCBI Taxonomy" id="495550"/>
    <lineage>
        <taxon>Eukaryota</taxon>
        <taxon>Metazoa</taxon>
        <taxon>Chordata</taxon>
        <taxon>Craniata</taxon>
        <taxon>Vertebrata</taxon>
        <taxon>Euteleostomi</taxon>
        <taxon>Actinopterygii</taxon>
        <taxon>Neopterygii</taxon>
        <taxon>Teleostei</taxon>
        <taxon>Ostariophysi</taxon>
        <taxon>Cypriniformes</taxon>
        <taxon>Xenocyprididae</taxon>
        <taxon>Xenocypridinae</taxon>
        <taxon>Xenocypridinae incertae sedis</taxon>
        <taxon>Anabarilius</taxon>
    </lineage>
</organism>
<feature type="region of interest" description="Disordered" evidence="1">
    <location>
        <begin position="205"/>
        <end position="250"/>
    </location>
</feature>
<feature type="region of interest" description="Disordered" evidence="1">
    <location>
        <begin position="128"/>
        <end position="188"/>
    </location>
</feature>
<feature type="compositionally biased region" description="Pro residues" evidence="1">
    <location>
        <begin position="171"/>
        <end position="182"/>
    </location>
</feature>
<feature type="region of interest" description="Disordered" evidence="1">
    <location>
        <begin position="1"/>
        <end position="84"/>
    </location>
</feature>
<dbReference type="OrthoDB" id="10445998at2759"/>
<reference evidence="2 3" key="1">
    <citation type="submission" date="2018-10" db="EMBL/GenBank/DDBJ databases">
        <title>Genome assembly for a Yunnan-Guizhou Plateau 3E fish, Anabarilius grahami (Regan), and its evolutionary and genetic applications.</title>
        <authorList>
            <person name="Jiang W."/>
        </authorList>
    </citation>
    <scope>NUCLEOTIDE SEQUENCE [LARGE SCALE GENOMIC DNA]</scope>
    <source>
        <strain evidence="2">AG-KIZ</strain>
        <tissue evidence="2">Muscle</tissue>
    </source>
</reference>
<dbReference type="EMBL" id="RJVU01062051">
    <property type="protein sequence ID" value="ROJ30496.1"/>
    <property type="molecule type" value="Genomic_DNA"/>
</dbReference>
<sequence length="250" mass="28301">MSQSEREAPVVRPRRRINPPTHLVDYELGEPLPHRQPLPDRSQSRVQSPSMIVHTRSTSPVSQEFDQDKWTLRDDWQSASDGRGEEGVELTAMLQLMKQENADLRRQTSQLPEVISVLQEMRQQNAKLHQELQSLKSERKAHYKPLPSPVPSPSRFIPIGSPETPQQFRPNPAPRTKPPTPPTSMRELHPAMMDEAHGLTEDFGNMDISASACERVSPQVHYSDPPQPSLHGQQQPYSRAQLMPSVSAHT</sequence>
<evidence type="ECO:0000256" key="1">
    <source>
        <dbReference type="SAM" id="MobiDB-lite"/>
    </source>
</evidence>
<name>A0A3N0XSH0_ANAGA</name>
<protein>
    <submittedName>
        <fullName evidence="2">Uncharacterized protein</fullName>
    </submittedName>
</protein>
<dbReference type="AlphaFoldDB" id="A0A3N0XSH0"/>
<comment type="caution">
    <text evidence="2">The sequence shown here is derived from an EMBL/GenBank/DDBJ whole genome shotgun (WGS) entry which is preliminary data.</text>
</comment>
<evidence type="ECO:0000313" key="3">
    <source>
        <dbReference type="Proteomes" id="UP000281406"/>
    </source>
</evidence>
<feature type="compositionally biased region" description="Polar residues" evidence="1">
    <location>
        <begin position="44"/>
        <end position="64"/>
    </location>
</feature>
<proteinExistence type="predicted"/>
<feature type="compositionally biased region" description="Basic and acidic residues" evidence="1">
    <location>
        <begin position="66"/>
        <end position="84"/>
    </location>
</feature>
<evidence type="ECO:0000313" key="2">
    <source>
        <dbReference type="EMBL" id="ROJ30496.1"/>
    </source>
</evidence>
<dbReference type="Proteomes" id="UP000281406">
    <property type="component" value="Unassembled WGS sequence"/>
</dbReference>
<gene>
    <name evidence="2" type="ORF">DPX16_23577</name>
</gene>
<accession>A0A3N0XSH0</accession>